<feature type="region of interest" description="Disordered" evidence="1">
    <location>
        <begin position="996"/>
        <end position="1018"/>
    </location>
</feature>
<feature type="region of interest" description="Disordered" evidence="1">
    <location>
        <begin position="907"/>
        <end position="951"/>
    </location>
</feature>
<feature type="compositionally biased region" description="Polar residues" evidence="1">
    <location>
        <begin position="72"/>
        <end position="83"/>
    </location>
</feature>
<accession>A0A9W4D3W9</accession>
<name>A0A9W4D3W9_BLUGR</name>
<organism evidence="2 3">
    <name type="scientific">Blumeria graminis f. sp. triticale</name>
    <dbReference type="NCBI Taxonomy" id="1689686"/>
    <lineage>
        <taxon>Eukaryota</taxon>
        <taxon>Fungi</taxon>
        <taxon>Dikarya</taxon>
        <taxon>Ascomycota</taxon>
        <taxon>Pezizomycotina</taxon>
        <taxon>Leotiomycetes</taxon>
        <taxon>Erysiphales</taxon>
        <taxon>Erysiphaceae</taxon>
        <taxon>Blumeria</taxon>
    </lineage>
</organism>
<dbReference type="Proteomes" id="UP000683417">
    <property type="component" value="Unassembled WGS sequence"/>
</dbReference>
<dbReference type="PANTHER" id="PTHR37988">
    <property type="entry name" value="UPF0592 MEMBRANE PROTEIN C7D4.03C"/>
    <property type="match status" value="1"/>
</dbReference>
<evidence type="ECO:0000313" key="3">
    <source>
        <dbReference type="Proteomes" id="UP000683417"/>
    </source>
</evidence>
<evidence type="ECO:0000256" key="1">
    <source>
        <dbReference type="SAM" id="MobiDB-lite"/>
    </source>
</evidence>
<feature type="compositionally biased region" description="Low complexity" evidence="1">
    <location>
        <begin position="252"/>
        <end position="263"/>
    </location>
</feature>
<feature type="compositionally biased region" description="Low complexity" evidence="1">
    <location>
        <begin position="129"/>
        <end position="147"/>
    </location>
</feature>
<feature type="compositionally biased region" description="Polar residues" evidence="1">
    <location>
        <begin position="200"/>
        <end position="223"/>
    </location>
</feature>
<evidence type="ECO:0000313" key="2">
    <source>
        <dbReference type="EMBL" id="CAD6503412.1"/>
    </source>
</evidence>
<comment type="caution">
    <text evidence="2">The sequence shown here is derived from an EMBL/GenBank/DDBJ whole genome shotgun (WGS) entry which is preliminary data.</text>
</comment>
<dbReference type="EMBL" id="CAJHIT010000007">
    <property type="protein sequence ID" value="CAD6503412.1"/>
    <property type="molecule type" value="Genomic_DNA"/>
</dbReference>
<dbReference type="Pfam" id="PF08578">
    <property type="entry name" value="DUF1765"/>
    <property type="match status" value="1"/>
</dbReference>
<feature type="compositionally biased region" description="Polar residues" evidence="1">
    <location>
        <begin position="20"/>
        <end position="41"/>
    </location>
</feature>
<feature type="compositionally biased region" description="Polar residues" evidence="1">
    <location>
        <begin position="155"/>
        <end position="164"/>
    </location>
</feature>
<protein>
    <submittedName>
        <fullName evidence="2">BgTH12-03077</fullName>
    </submittedName>
</protein>
<dbReference type="AlphaFoldDB" id="A0A9W4D3W9"/>
<feature type="compositionally biased region" description="Low complexity" evidence="1">
    <location>
        <begin position="165"/>
        <end position="179"/>
    </location>
</feature>
<feature type="region of interest" description="Disordered" evidence="1">
    <location>
        <begin position="18"/>
        <end position="233"/>
    </location>
</feature>
<gene>
    <name evidence="2" type="ORF">BGTH12_LOCUS4770</name>
</gene>
<dbReference type="InterPro" id="IPR013887">
    <property type="entry name" value="UPF0592"/>
</dbReference>
<feature type="compositionally biased region" description="Basic and acidic residues" evidence="1">
    <location>
        <begin position="61"/>
        <end position="71"/>
    </location>
</feature>
<feature type="region of interest" description="Disordered" evidence="1">
    <location>
        <begin position="252"/>
        <end position="295"/>
    </location>
</feature>
<proteinExistence type="predicted"/>
<dbReference type="PANTHER" id="PTHR37988:SF1">
    <property type="entry name" value="UPF0592 MEMBRANE PROTEIN C7D4.03C"/>
    <property type="match status" value="1"/>
</dbReference>
<sequence length="1233" mass="137944">MHGFVLAIPSPFGAKVTLPRSLSSPTLPDLSKSQDISQPFSRSPDDLPRSASYTSLPNFDGEYKVEVEHDTINSSQVSELSQQPPQPTLPEKTISSKEPKPSSKRQSLVAGPKAWMQRVKGTSERHMRTSIVSTTPSSSSSTAPSTKSSRESVPRTVSDSLSTFSRKPWSLASSKSSSSRTRKAKDDVSLKSSRSREQTLPKSSDSNASIFTKASNDTVSTDSPIKLPKKSIQKTIDRPSSAFLGLAAFNSTNSSTSSLPRSSLDNRSTPRTSTDKIPPPRINSPIEGLTSTGSECPRKRDELWSAFRSLDNDYSKFQAKSWSLKTNIVRSSLLPFLRSHPESSPIGTLRPDDLERRVATLNKWWIGLLEVLDGRQNQTVSGVDRPVLLEACFEIMVRPEWRPSISTTLVDKSCPKPHRRLLMPKRSSASLMSTAMSPFMIESVYQNTVNTFIQNLTTQINFVVNKMSLRHAPASLVNFCGKAIAYAFFFVPGMAGILVRLWKLQPDVLRRVSDELGLPRMASKADVDEIVNTFPSHLQCLGWQSVKAMSAFIRKSSDSPLMTKGIPWYGPWVARWSGRDSDLFFIFVKHFHILMEEFIPSDLSLREKARAPGYLLIQAQTLTAIDATIHRQPAADPLPITFDDVLAGADASAAAALPLPSSNSARLMAENRLIMLLRDFLCEKLSKNVRARLSFGEVFGKMMQAGARRTSLFDHNACFVLCDFMEEALTIFARSHQAHTFIDWKFWLDVCQKMLESENSMSEIRLFSFLYSVWNILTTDERRKEVICIDWLLTSRVFDKYFNHWCPMIRAYYMRLLCWRVCRNDGDSSDLDAKIFHTVLIRLRSHWAHYLYMKEKSEENNTLLPSTAPCYPAPGRRLLIIRNDNQSAATPLFLGFDDLFAQGSCRKSNSTSGHKRNSSTLNSSTSDVHLQIPSQSNISDPKTAENSTTTPFKKRWFEISKNISRFFPSRAGTPPASVTDNPTVFRSFSVRSSSFHVTEGTSHPPAETSNNDKSESSTLALQDDTFLQRDFKDRDASESFPAMHRAFSFKFSLEWAAQIDPNIGENENSSGNSVPNGTPAVNPAAVNRPGLGPGERKLSPPRLPAPAQAWLGLKIPGASQEVTARDWFEPSRDDFHHPENLITKYPIDNEILPKRTVTMTVPEIEESTSRFSTIFQDSGTKTAIYKGRALAEWALVVGECNSFLERRRSEGVPSLRWVEVPTLGVEGFRRFGQ</sequence>
<reference evidence="2" key="1">
    <citation type="submission" date="2020-10" db="EMBL/GenBank/DDBJ databases">
        <authorList>
            <person name="Muller C M."/>
        </authorList>
    </citation>
    <scope>NUCLEOTIDE SEQUENCE</scope>
    <source>
        <strain evidence="2">THUN-12</strain>
    </source>
</reference>
<feature type="compositionally biased region" description="Basic and acidic residues" evidence="1">
    <location>
        <begin position="184"/>
        <end position="199"/>
    </location>
</feature>